<evidence type="ECO:0000313" key="10">
    <source>
        <dbReference type="Proteomes" id="UP001575181"/>
    </source>
</evidence>
<keyword evidence="4 7" id="KW-0812">Transmembrane</keyword>
<organism evidence="9 10">
    <name type="scientific">Thiohalorhabdus methylotrophus</name>
    <dbReference type="NCBI Taxonomy" id="3242694"/>
    <lineage>
        <taxon>Bacteria</taxon>
        <taxon>Pseudomonadati</taxon>
        <taxon>Pseudomonadota</taxon>
        <taxon>Gammaproteobacteria</taxon>
        <taxon>Thiohalorhabdales</taxon>
        <taxon>Thiohalorhabdaceae</taxon>
        <taxon>Thiohalorhabdus</taxon>
    </lineage>
</organism>
<protein>
    <submittedName>
        <fullName evidence="9">Type II secretion system F family protein</fullName>
    </submittedName>
</protein>
<evidence type="ECO:0000259" key="8">
    <source>
        <dbReference type="Pfam" id="PF00482"/>
    </source>
</evidence>
<evidence type="ECO:0000256" key="3">
    <source>
        <dbReference type="ARBA" id="ARBA00022475"/>
    </source>
</evidence>
<dbReference type="PANTHER" id="PTHR30012">
    <property type="entry name" value="GENERAL SECRETION PATHWAY PROTEIN"/>
    <property type="match status" value="1"/>
</dbReference>
<feature type="transmembrane region" description="Helical" evidence="7">
    <location>
        <begin position="177"/>
        <end position="197"/>
    </location>
</feature>
<keyword evidence="5 7" id="KW-1133">Transmembrane helix</keyword>
<name>A0ABV4U0D9_9GAMM</name>
<dbReference type="Pfam" id="PF00482">
    <property type="entry name" value="T2SSF"/>
    <property type="match status" value="2"/>
</dbReference>
<feature type="transmembrane region" description="Helical" evidence="7">
    <location>
        <begin position="217"/>
        <end position="243"/>
    </location>
</feature>
<dbReference type="Proteomes" id="UP001575181">
    <property type="component" value="Unassembled WGS sequence"/>
</dbReference>
<dbReference type="Gene3D" id="1.20.81.30">
    <property type="entry name" value="Type II secretion system (T2SS), domain F"/>
    <property type="match status" value="2"/>
</dbReference>
<keyword evidence="6 7" id="KW-0472">Membrane</keyword>
<evidence type="ECO:0000256" key="1">
    <source>
        <dbReference type="ARBA" id="ARBA00004651"/>
    </source>
</evidence>
<evidence type="ECO:0000256" key="5">
    <source>
        <dbReference type="ARBA" id="ARBA00022989"/>
    </source>
</evidence>
<dbReference type="InterPro" id="IPR003004">
    <property type="entry name" value="GspF/PilC"/>
</dbReference>
<proteinExistence type="inferred from homology"/>
<dbReference type="EMBL" id="JBGUAW010000012">
    <property type="protein sequence ID" value="MFA9462294.1"/>
    <property type="molecule type" value="Genomic_DNA"/>
</dbReference>
<feature type="domain" description="Type II secretion system protein GspF" evidence="8">
    <location>
        <begin position="75"/>
        <end position="198"/>
    </location>
</feature>
<comment type="similarity">
    <text evidence="2">Belongs to the GSP F family.</text>
</comment>
<keyword evidence="10" id="KW-1185">Reference proteome</keyword>
<comment type="subcellular location">
    <subcellularLocation>
        <location evidence="1">Cell membrane</location>
        <topology evidence="1">Multi-pass membrane protein</topology>
    </subcellularLocation>
</comment>
<evidence type="ECO:0000256" key="7">
    <source>
        <dbReference type="SAM" id="Phobius"/>
    </source>
</evidence>
<feature type="transmembrane region" description="Helical" evidence="7">
    <location>
        <begin position="381"/>
        <end position="402"/>
    </location>
</feature>
<accession>A0ABV4U0D9</accession>
<evidence type="ECO:0000256" key="2">
    <source>
        <dbReference type="ARBA" id="ARBA00005745"/>
    </source>
</evidence>
<dbReference type="RefSeq" id="WP_373657084.1">
    <property type="nucleotide sequence ID" value="NZ_JBGUAW010000012.1"/>
</dbReference>
<comment type="caution">
    <text evidence="9">The sequence shown here is derived from an EMBL/GenBank/DDBJ whole genome shotgun (WGS) entry which is preliminary data.</text>
</comment>
<evidence type="ECO:0000256" key="4">
    <source>
        <dbReference type="ARBA" id="ARBA00022692"/>
    </source>
</evidence>
<sequence>MATYRFRAKDGQGYTVTGTIEADSPQEAAERLSAGQRVPLEIAEATDEADGGTGLRELWSRFNRQKVTLEELILFSRQMATLLRAGVPLIRALAGQVESVDNDRLREALQGARETLEAGRTLSDGLALYPDVFSALFVHMVRVGESSGNLEEVFDRMSGYLEQEKDTRDRARQAVRYPVMVVAAIAVAFIILNVFVIPQFVDMFSGLDAALPLPTQILIAISTTTRSLGWLILVVLVGTIFAARRYIGTARGRYRWDRLKLRLPIVGDIFTKLSMARFTRTFAITSRSGVPVMQGLNVVVGAVGNRYVGVVVEQIRNGVERGDSLANAARRSGVFPATVLQMLEVGEETGALDEMMEQVAAYYEREADLKIGNLSALIEPVLIAVIGAMVLLLALGIFLPMWDMSRALG</sequence>
<reference evidence="9 10" key="1">
    <citation type="submission" date="2024-08" db="EMBL/GenBank/DDBJ databases">
        <title>Whole-genome sequencing of halo(alkali)philic microorganisms from hypersaline lakes.</title>
        <authorList>
            <person name="Sorokin D.Y."/>
            <person name="Merkel A.Y."/>
            <person name="Messina E."/>
            <person name="Yakimov M."/>
        </authorList>
    </citation>
    <scope>NUCLEOTIDE SEQUENCE [LARGE SCALE GENOMIC DNA]</scope>
    <source>
        <strain evidence="9 10">Cl-TMA</strain>
    </source>
</reference>
<feature type="domain" description="Type II secretion system protein GspF" evidence="8">
    <location>
        <begin position="278"/>
        <end position="400"/>
    </location>
</feature>
<evidence type="ECO:0000256" key="6">
    <source>
        <dbReference type="ARBA" id="ARBA00023136"/>
    </source>
</evidence>
<dbReference type="PANTHER" id="PTHR30012:SF4">
    <property type="entry name" value="MSHA BIOGENESIS PROTEIN MSHG"/>
    <property type="match status" value="1"/>
</dbReference>
<dbReference type="PRINTS" id="PR00812">
    <property type="entry name" value="BCTERIALGSPF"/>
</dbReference>
<keyword evidence="3" id="KW-1003">Cell membrane</keyword>
<evidence type="ECO:0000313" key="9">
    <source>
        <dbReference type="EMBL" id="MFA9462294.1"/>
    </source>
</evidence>
<gene>
    <name evidence="9" type="ORF">ACERLL_15880</name>
</gene>
<dbReference type="InterPro" id="IPR042094">
    <property type="entry name" value="T2SS_GspF_sf"/>
</dbReference>
<dbReference type="InterPro" id="IPR018076">
    <property type="entry name" value="T2SS_GspF_dom"/>
</dbReference>